<proteinExistence type="predicted"/>
<evidence type="ECO:0000313" key="1">
    <source>
        <dbReference type="EMBL" id="MFD2967072.1"/>
    </source>
</evidence>
<sequence>MARTVFKSTGATGLLRYAARILLKMSRDEDLFIRAFTRYRCRRDGQCSEFLKRGCR</sequence>
<dbReference type="EMBL" id="JBHUPB010000004">
    <property type="protein sequence ID" value="MFD2967072.1"/>
    <property type="molecule type" value="Genomic_DNA"/>
</dbReference>
<reference evidence="2" key="1">
    <citation type="journal article" date="2019" name="Int. J. Syst. Evol. Microbiol.">
        <title>The Global Catalogue of Microorganisms (GCM) 10K type strain sequencing project: providing services to taxonomists for standard genome sequencing and annotation.</title>
        <authorList>
            <consortium name="The Broad Institute Genomics Platform"/>
            <consortium name="The Broad Institute Genome Sequencing Center for Infectious Disease"/>
            <person name="Wu L."/>
            <person name="Ma J."/>
        </authorList>
    </citation>
    <scope>NUCLEOTIDE SEQUENCE [LARGE SCALE GENOMIC DNA]</scope>
    <source>
        <strain evidence="2">KCTC 22814</strain>
    </source>
</reference>
<name>A0ABW6BC49_9SPHI</name>
<comment type="caution">
    <text evidence="1">The sequence shown here is derived from an EMBL/GenBank/DDBJ whole genome shotgun (WGS) entry which is preliminary data.</text>
</comment>
<organism evidence="1 2">
    <name type="scientific">Sphingobacterium bambusae</name>
    <dbReference type="NCBI Taxonomy" id="662858"/>
    <lineage>
        <taxon>Bacteria</taxon>
        <taxon>Pseudomonadati</taxon>
        <taxon>Bacteroidota</taxon>
        <taxon>Sphingobacteriia</taxon>
        <taxon>Sphingobacteriales</taxon>
        <taxon>Sphingobacteriaceae</taxon>
        <taxon>Sphingobacterium</taxon>
    </lineage>
</organism>
<keyword evidence="2" id="KW-1185">Reference proteome</keyword>
<protein>
    <submittedName>
        <fullName evidence="1">Uncharacterized protein</fullName>
    </submittedName>
</protein>
<accession>A0ABW6BC49</accession>
<dbReference type="Proteomes" id="UP001597525">
    <property type="component" value="Unassembled WGS sequence"/>
</dbReference>
<evidence type="ECO:0000313" key="2">
    <source>
        <dbReference type="Proteomes" id="UP001597525"/>
    </source>
</evidence>
<gene>
    <name evidence="1" type="ORF">ACFS7Y_06730</name>
</gene>
<dbReference type="RefSeq" id="WP_320182767.1">
    <property type="nucleotide sequence ID" value="NZ_CP138332.1"/>
</dbReference>